<comment type="caution">
    <text evidence="4">The sequence shown here is derived from an EMBL/GenBank/DDBJ whole genome shotgun (WGS) entry which is preliminary data.</text>
</comment>
<dbReference type="RefSeq" id="XP_020432799.1">
    <property type="nucleotide sequence ID" value="XM_020577125.1"/>
</dbReference>
<accession>D3BCN7</accession>
<dbReference type="InterPro" id="IPR027806">
    <property type="entry name" value="HARBI1_dom"/>
</dbReference>
<protein>
    <recommendedName>
        <fullName evidence="3">DDE Tnp4 domain-containing protein</fullName>
    </recommendedName>
</protein>
<dbReference type="Proteomes" id="UP000001396">
    <property type="component" value="Unassembled WGS sequence"/>
</dbReference>
<proteinExistence type="predicted"/>
<reference evidence="4 5" key="1">
    <citation type="journal article" date="2011" name="Genome Res.">
        <title>Phylogeny-wide analysis of social amoeba genomes highlights ancient origins for complex intercellular communication.</title>
        <authorList>
            <person name="Heidel A.J."/>
            <person name="Lawal H.M."/>
            <person name="Felder M."/>
            <person name="Schilde C."/>
            <person name="Helps N.R."/>
            <person name="Tunggal B."/>
            <person name="Rivero F."/>
            <person name="John U."/>
            <person name="Schleicher M."/>
            <person name="Eichinger L."/>
            <person name="Platzer M."/>
            <person name="Noegel A.A."/>
            <person name="Schaap P."/>
            <person name="Gloeckner G."/>
        </authorList>
    </citation>
    <scope>NUCLEOTIDE SEQUENCE [LARGE SCALE GENOMIC DNA]</scope>
    <source>
        <strain evidence="5">ATCC 26659 / Pp 5 / PN500</strain>
    </source>
</reference>
<comment type="cofactor">
    <cofactor evidence="1">
        <name>a divalent metal cation</name>
        <dbReference type="ChEBI" id="CHEBI:60240"/>
    </cofactor>
</comment>
<evidence type="ECO:0000313" key="4">
    <source>
        <dbReference type="EMBL" id="EFA80679.1"/>
    </source>
</evidence>
<evidence type="ECO:0000256" key="2">
    <source>
        <dbReference type="ARBA" id="ARBA00022723"/>
    </source>
</evidence>
<dbReference type="Pfam" id="PF13359">
    <property type="entry name" value="DDE_Tnp_4"/>
    <property type="match status" value="1"/>
</dbReference>
<gene>
    <name evidence="4" type="ORF">PPL_06263</name>
</gene>
<evidence type="ECO:0000256" key="1">
    <source>
        <dbReference type="ARBA" id="ARBA00001968"/>
    </source>
</evidence>
<evidence type="ECO:0000313" key="5">
    <source>
        <dbReference type="Proteomes" id="UP000001396"/>
    </source>
</evidence>
<keyword evidence="2" id="KW-0479">Metal-binding</keyword>
<organism evidence="4 5">
    <name type="scientific">Heterostelium pallidum (strain ATCC 26659 / Pp 5 / PN500)</name>
    <name type="common">Cellular slime mold</name>
    <name type="synonym">Polysphondylium pallidum</name>
    <dbReference type="NCBI Taxonomy" id="670386"/>
    <lineage>
        <taxon>Eukaryota</taxon>
        <taxon>Amoebozoa</taxon>
        <taxon>Evosea</taxon>
        <taxon>Eumycetozoa</taxon>
        <taxon>Dictyostelia</taxon>
        <taxon>Acytosteliales</taxon>
        <taxon>Acytosteliaceae</taxon>
        <taxon>Heterostelium</taxon>
    </lineage>
</organism>
<dbReference type="EMBL" id="ADBJ01000028">
    <property type="protein sequence ID" value="EFA80679.1"/>
    <property type="molecule type" value="Genomic_DNA"/>
</dbReference>
<feature type="domain" description="DDE Tnp4" evidence="3">
    <location>
        <begin position="40"/>
        <end position="136"/>
    </location>
</feature>
<dbReference type="AlphaFoldDB" id="D3BCN7"/>
<dbReference type="GO" id="GO:0046872">
    <property type="term" value="F:metal ion binding"/>
    <property type="evidence" value="ECO:0007669"/>
    <property type="project" value="UniProtKB-KW"/>
</dbReference>
<evidence type="ECO:0000259" key="3">
    <source>
        <dbReference type="Pfam" id="PF13359"/>
    </source>
</evidence>
<dbReference type="InParanoid" id="D3BCN7"/>
<keyword evidence="5" id="KW-1185">Reference proteome</keyword>
<sequence length="141" mass="16457">MKRKQTSTTKIFDFLISGLMDGVKEVLNQCFEKVDYLSYHFGFKYEFTCSIQKGEIIWWSGPYPRSQADIDIARYEEGILSSEILQYKERFIGDKAYQGERESFKAMIKKPRGGTLTPLEKEFNAFLSSKRIIIENELINV</sequence>
<name>D3BCN7_HETP5</name>
<dbReference type="GeneID" id="31361746"/>